<dbReference type="InterPro" id="IPR005467">
    <property type="entry name" value="His_kinase_dom"/>
</dbReference>
<feature type="domain" description="Histidine kinase" evidence="12">
    <location>
        <begin position="393"/>
        <end position="479"/>
    </location>
</feature>
<keyword evidence="11" id="KW-1133">Transmembrane helix</keyword>
<gene>
    <name evidence="13" type="ORF">Val02_44150</name>
</gene>
<keyword evidence="8" id="KW-0902">Two-component regulatory system</keyword>
<dbReference type="InterPro" id="IPR036890">
    <property type="entry name" value="HATPase_C_sf"/>
</dbReference>
<keyword evidence="14" id="KW-1185">Reference proteome</keyword>
<feature type="region of interest" description="Disordered" evidence="10">
    <location>
        <begin position="1"/>
        <end position="82"/>
    </location>
</feature>
<feature type="transmembrane region" description="Helical" evidence="11">
    <location>
        <begin position="218"/>
        <end position="238"/>
    </location>
</feature>
<dbReference type="AlphaFoldDB" id="A0A8J4DRD0"/>
<evidence type="ECO:0000256" key="6">
    <source>
        <dbReference type="ARBA" id="ARBA00022777"/>
    </source>
</evidence>
<dbReference type="InterPro" id="IPR003594">
    <property type="entry name" value="HATPase_dom"/>
</dbReference>
<evidence type="ECO:0000313" key="14">
    <source>
        <dbReference type="Proteomes" id="UP000619260"/>
    </source>
</evidence>
<keyword evidence="5" id="KW-0547">Nucleotide-binding</keyword>
<dbReference type="SMART" id="SM00387">
    <property type="entry name" value="HATPase_c"/>
    <property type="match status" value="1"/>
</dbReference>
<name>A0A8J4DRD0_9ACTN</name>
<dbReference type="Proteomes" id="UP000619260">
    <property type="component" value="Unassembled WGS sequence"/>
</dbReference>
<evidence type="ECO:0000256" key="5">
    <source>
        <dbReference type="ARBA" id="ARBA00022741"/>
    </source>
</evidence>
<dbReference type="GO" id="GO:0005524">
    <property type="term" value="F:ATP binding"/>
    <property type="evidence" value="ECO:0007669"/>
    <property type="project" value="UniProtKB-KW"/>
</dbReference>
<evidence type="ECO:0000256" key="8">
    <source>
        <dbReference type="ARBA" id="ARBA00023012"/>
    </source>
</evidence>
<keyword evidence="7" id="KW-0067">ATP-binding</keyword>
<organism evidence="13 14">
    <name type="scientific">Virgisporangium aliadipatigenens</name>
    <dbReference type="NCBI Taxonomy" id="741659"/>
    <lineage>
        <taxon>Bacteria</taxon>
        <taxon>Bacillati</taxon>
        <taxon>Actinomycetota</taxon>
        <taxon>Actinomycetes</taxon>
        <taxon>Micromonosporales</taxon>
        <taxon>Micromonosporaceae</taxon>
        <taxon>Virgisporangium</taxon>
    </lineage>
</organism>
<keyword evidence="11" id="KW-0472">Membrane</keyword>
<protein>
    <recommendedName>
        <fullName evidence="2">histidine kinase</fullName>
        <ecNumber evidence="2">2.7.13.3</ecNumber>
    </recommendedName>
</protein>
<dbReference type="Gene3D" id="3.30.565.10">
    <property type="entry name" value="Histidine kinase-like ATPase, C-terminal domain"/>
    <property type="match status" value="1"/>
</dbReference>
<evidence type="ECO:0000256" key="3">
    <source>
        <dbReference type="ARBA" id="ARBA00022553"/>
    </source>
</evidence>
<dbReference type="GO" id="GO:0046983">
    <property type="term" value="F:protein dimerization activity"/>
    <property type="evidence" value="ECO:0007669"/>
    <property type="project" value="InterPro"/>
</dbReference>
<dbReference type="InterPro" id="IPR050482">
    <property type="entry name" value="Sensor_HK_TwoCompSys"/>
</dbReference>
<keyword evidence="6 13" id="KW-0418">Kinase</keyword>
<dbReference type="Pfam" id="PF07730">
    <property type="entry name" value="HisKA_3"/>
    <property type="match status" value="1"/>
</dbReference>
<evidence type="ECO:0000313" key="13">
    <source>
        <dbReference type="EMBL" id="GIJ47529.1"/>
    </source>
</evidence>
<dbReference type="PANTHER" id="PTHR24421:SF10">
    <property type="entry name" value="NITRATE_NITRITE SENSOR PROTEIN NARQ"/>
    <property type="match status" value="1"/>
</dbReference>
<feature type="compositionally biased region" description="Basic residues" evidence="10">
    <location>
        <begin position="11"/>
        <end position="20"/>
    </location>
</feature>
<evidence type="ECO:0000259" key="12">
    <source>
        <dbReference type="PROSITE" id="PS50109"/>
    </source>
</evidence>
<accession>A0A8J4DRD0</accession>
<dbReference type="InterPro" id="IPR011712">
    <property type="entry name" value="Sig_transdc_His_kin_sub3_dim/P"/>
</dbReference>
<dbReference type="PANTHER" id="PTHR24421">
    <property type="entry name" value="NITRATE/NITRITE SENSOR PROTEIN NARX-RELATED"/>
    <property type="match status" value="1"/>
</dbReference>
<keyword evidence="9" id="KW-0175">Coiled coil</keyword>
<proteinExistence type="predicted"/>
<keyword evidence="3" id="KW-0597">Phosphoprotein</keyword>
<feature type="transmembrane region" description="Helical" evidence="11">
    <location>
        <begin position="106"/>
        <end position="124"/>
    </location>
</feature>
<dbReference type="Gene3D" id="1.20.5.1930">
    <property type="match status" value="1"/>
</dbReference>
<feature type="compositionally biased region" description="Basic and acidic residues" evidence="10">
    <location>
        <begin position="42"/>
        <end position="56"/>
    </location>
</feature>
<feature type="transmembrane region" description="Helical" evidence="11">
    <location>
        <begin position="152"/>
        <end position="181"/>
    </location>
</feature>
<feature type="coiled-coil region" evidence="9">
    <location>
        <begin position="251"/>
        <end position="288"/>
    </location>
</feature>
<evidence type="ECO:0000256" key="7">
    <source>
        <dbReference type="ARBA" id="ARBA00022840"/>
    </source>
</evidence>
<reference evidence="13" key="1">
    <citation type="submission" date="2021-01" db="EMBL/GenBank/DDBJ databases">
        <title>Whole genome shotgun sequence of Virgisporangium aliadipatigenens NBRC 105644.</title>
        <authorList>
            <person name="Komaki H."/>
            <person name="Tamura T."/>
        </authorList>
    </citation>
    <scope>NUCLEOTIDE SEQUENCE</scope>
    <source>
        <strain evidence="13">NBRC 105644</strain>
    </source>
</reference>
<dbReference type="EMBL" id="BOPF01000015">
    <property type="protein sequence ID" value="GIJ47529.1"/>
    <property type="molecule type" value="Genomic_DNA"/>
</dbReference>
<keyword evidence="4" id="KW-0808">Transferase</keyword>
<comment type="caution">
    <text evidence="13">The sequence shown here is derived from an EMBL/GenBank/DDBJ whole genome shotgun (WGS) entry which is preliminary data.</text>
</comment>
<dbReference type="EC" id="2.7.13.3" evidence="2"/>
<dbReference type="CDD" id="cd16917">
    <property type="entry name" value="HATPase_UhpB-NarQ-NarX-like"/>
    <property type="match status" value="1"/>
</dbReference>
<dbReference type="GO" id="GO:0000155">
    <property type="term" value="F:phosphorelay sensor kinase activity"/>
    <property type="evidence" value="ECO:0007669"/>
    <property type="project" value="InterPro"/>
</dbReference>
<evidence type="ECO:0000256" key="10">
    <source>
        <dbReference type="SAM" id="MobiDB-lite"/>
    </source>
</evidence>
<evidence type="ECO:0000256" key="4">
    <source>
        <dbReference type="ARBA" id="ARBA00022679"/>
    </source>
</evidence>
<evidence type="ECO:0000256" key="9">
    <source>
        <dbReference type="SAM" id="Coils"/>
    </source>
</evidence>
<dbReference type="Pfam" id="PF02518">
    <property type="entry name" value="HATPase_c"/>
    <property type="match status" value="1"/>
</dbReference>
<keyword evidence="11" id="KW-0812">Transmembrane</keyword>
<feature type="compositionally biased region" description="Basic and acidic residues" evidence="10">
    <location>
        <begin position="1"/>
        <end position="10"/>
    </location>
</feature>
<evidence type="ECO:0000256" key="2">
    <source>
        <dbReference type="ARBA" id="ARBA00012438"/>
    </source>
</evidence>
<dbReference type="PROSITE" id="PS50109">
    <property type="entry name" value="HIS_KIN"/>
    <property type="match status" value="1"/>
</dbReference>
<sequence>MRDEAREERRRQQRERRLRRGLPPDPPWGHGARGDGNGPARQWHEEWAHRTRERHDARRRRHDRLHDRWPPGPGLDGPPWARRISPQMVRRVLQARERQQRHSNSSVAALVAGVVHVLGTRVALGEVPEMPTLALLLVGPLALLVRKRAPELALLVALAAALAFTLPHGIVAPVFLAPLFALVHAVQEGKRRAARWILLAGYAVYVFAGRLLPETFHLVSWSRALAAGGVVWATYLFAEGSRARNLQVAALARIVEEEERAEAEQKRAAEEQQRRQASEERLRIAQELHDVLGHHLSLINVRAGVGLHIMDEHPEEARASLAAIKEASAEALREVRAVLASLRVDEDAAAPRAPTAGLGALDALLAAADPPVPLKVEGTARDLPPDVDRAAYRIMQEALTNVRRHAGPDARATATVRYLPDAVEIAVRDDGQGVPPEKLEAGNGLAGMRERAAALGGSLRAGPRAGGGFEVVAVLPLPKDSLKGET</sequence>
<dbReference type="RefSeq" id="WP_203901030.1">
    <property type="nucleotide sequence ID" value="NZ_BOPF01000015.1"/>
</dbReference>
<dbReference type="SUPFAM" id="SSF55874">
    <property type="entry name" value="ATPase domain of HSP90 chaperone/DNA topoisomerase II/histidine kinase"/>
    <property type="match status" value="1"/>
</dbReference>
<comment type="catalytic activity">
    <reaction evidence="1">
        <text>ATP + protein L-histidine = ADP + protein N-phospho-L-histidine.</text>
        <dbReference type="EC" id="2.7.13.3"/>
    </reaction>
</comment>
<evidence type="ECO:0000256" key="11">
    <source>
        <dbReference type="SAM" id="Phobius"/>
    </source>
</evidence>
<feature type="transmembrane region" description="Helical" evidence="11">
    <location>
        <begin position="193"/>
        <end position="212"/>
    </location>
</feature>
<evidence type="ECO:0000256" key="1">
    <source>
        <dbReference type="ARBA" id="ARBA00000085"/>
    </source>
</evidence>
<dbReference type="GO" id="GO:0016020">
    <property type="term" value="C:membrane"/>
    <property type="evidence" value="ECO:0007669"/>
    <property type="project" value="InterPro"/>
</dbReference>